<keyword evidence="2" id="KW-1185">Reference proteome</keyword>
<dbReference type="InterPro" id="IPR024524">
    <property type="entry name" value="DUF3800"/>
</dbReference>
<comment type="caution">
    <text evidence="1">The sequence shown here is derived from an EMBL/GenBank/DDBJ whole genome shotgun (WGS) entry which is preliminary data.</text>
</comment>
<dbReference type="Pfam" id="PF12686">
    <property type="entry name" value="DUF3800"/>
    <property type="match status" value="1"/>
</dbReference>
<evidence type="ECO:0000313" key="1">
    <source>
        <dbReference type="EMBL" id="RLP83752.1"/>
    </source>
</evidence>
<proteinExistence type="predicted"/>
<dbReference type="AlphaFoldDB" id="A0A3L7AWY5"/>
<protein>
    <submittedName>
        <fullName evidence="1">DUF3800 domain-containing protein</fullName>
    </submittedName>
</protein>
<reference evidence="1 2" key="1">
    <citation type="submission" date="2018-10" db="EMBL/GenBank/DDBJ databases">
        <authorList>
            <person name="Li J."/>
        </authorList>
    </citation>
    <scope>NUCLEOTIDE SEQUENCE [LARGE SCALE GENOMIC DNA]</scope>
    <source>
        <strain evidence="1 2">JCM 11654</strain>
    </source>
</reference>
<sequence length="235" mass="26445">MRAIYIDESGRDDNFYFFGGLVVEAESLTYIDREMEKLAGMLARNIHGFDIETEFHAVEIFQGTGPWKKVSTGWRVKTCKIISSILASSGADFIFRGIDITRQKEKYVAPFPAHLLALAHLLESIDNHLFYRCSGSTGIVLADDHHSAASSRKNLSRFKLATVPGYVTKQLTQIHDTLYFGPSDASRLLQAADVATYFLNRANTIEEKNPDSARAIETIVENIRSITRKEAIWPR</sequence>
<name>A0A3L7AWY5_9MICO</name>
<dbReference type="Proteomes" id="UP000269438">
    <property type="component" value="Unassembled WGS sequence"/>
</dbReference>
<dbReference type="RefSeq" id="WP_121687414.1">
    <property type="nucleotide sequence ID" value="NZ_RCUY01000002.1"/>
</dbReference>
<dbReference type="EMBL" id="RCUY01000002">
    <property type="protein sequence ID" value="RLP83752.1"/>
    <property type="molecule type" value="Genomic_DNA"/>
</dbReference>
<accession>A0A3L7AWY5</accession>
<organism evidence="1 2">
    <name type="scientific">Mycetocola lacteus</name>
    <dbReference type="NCBI Taxonomy" id="76637"/>
    <lineage>
        <taxon>Bacteria</taxon>
        <taxon>Bacillati</taxon>
        <taxon>Actinomycetota</taxon>
        <taxon>Actinomycetes</taxon>
        <taxon>Micrococcales</taxon>
        <taxon>Microbacteriaceae</taxon>
        <taxon>Mycetocola</taxon>
    </lineage>
</organism>
<evidence type="ECO:0000313" key="2">
    <source>
        <dbReference type="Proteomes" id="UP000269438"/>
    </source>
</evidence>
<dbReference type="OrthoDB" id="3243307at2"/>
<gene>
    <name evidence="1" type="ORF">D9V34_02790</name>
</gene>